<evidence type="ECO:0000313" key="2">
    <source>
        <dbReference type="EMBL" id="CDM62164.1"/>
    </source>
</evidence>
<dbReference type="AlphaFoldDB" id="W6RN21"/>
<dbReference type="HOGENOM" id="CLU_2755156_0_0_5"/>
<proteinExistence type="predicted"/>
<feature type="compositionally biased region" description="Basic and acidic residues" evidence="1">
    <location>
        <begin position="1"/>
        <end position="21"/>
    </location>
</feature>
<gene>
    <name evidence="2" type="ORF">LPU83_pLPU83d_0794</name>
</gene>
<dbReference type="KEGG" id="rhl:LPU83_pLPU83d_0794"/>
<evidence type="ECO:0000256" key="1">
    <source>
        <dbReference type="SAM" id="MobiDB-lite"/>
    </source>
</evidence>
<reference evidence="2" key="1">
    <citation type="submission" date="2013-11" db="EMBL/GenBank/DDBJ databases">
        <title>Draft genome sequence of the broad-host-range Rhizobium sp. LPU83 strain, a member of the low-genetic diversity Oregon-like Rhizobium sp. group.</title>
        <authorList>
            <person name="Wibberg D."/>
            <person name="Puehler A."/>
            <person name="Schlueter A."/>
        </authorList>
    </citation>
    <scope>NUCLEOTIDE SEQUENCE [LARGE SCALE GENOMIC DNA]</scope>
    <source>
        <strain evidence="2">LPU83</strain>
        <plasmid evidence="2">pLPU83d</plasmid>
    </source>
</reference>
<dbReference type="EMBL" id="HG916855">
    <property type="protein sequence ID" value="CDM62164.1"/>
    <property type="molecule type" value="Genomic_DNA"/>
</dbReference>
<sequence length="70" mass="7858">MSPEGGNRRAKDMRENKELKRDKRISKIAPCVSVETAGDAHVLAYCDFTSPEKPATARRLSAQPITDWKK</sequence>
<keyword evidence="3" id="KW-1185">Reference proteome</keyword>
<organism evidence="2 3">
    <name type="scientific">Rhizobium favelukesii</name>
    <dbReference type="NCBI Taxonomy" id="348824"/>
    <lineage>
        <taxon>Bacteria</taxon>
        <taxon>Pseudomonadati</taxon>
        <taxon>Pseudomonadota</taxon>
        <taxon>Alphaproteobacteria</taxon>
        <taxon>Hyphomicrobiales</taxon>
        <taxon>Rhizobiaceae</taxon>
        <taxon>Rhizobium/Agrobacterium group</taxon>
        <taxon>Rhizobium</taxon>
    </lineage>
</organism>
<accession>W6RN21</accession>
<protein>
    <submittedName>
        <fullName evidence="2">Uncharacterized protein</fullName>
    </submittedName>
</protein>
<keyword evidence="2" id="KW-0614">Plasmid</keyword>
<geneLocation type="plasmid" evidence="2 3">
    <name>pLPU83d</name>
</geneLocation>
<dbReference type="Proteomes" id="UP000019443">
    <property type="component" value="Plasmid pLPU83d"/>
</dbReference>
<name>W6RN21_9HYPH</name>
<evidence type="ECO:0000313" key="3">
    <source>
        <dbReference type="Proteomes" id="UP000019443"/>
    </source>
</evidence>
<feature type="region of interest" description="Disordered" evidence="1">
    <location>
        <begin position="1"/>
        <end position="22"/>
    </location>
</feature>